<evidence type="ECO:0000256" key="7">
    <source>
        <dbReference type="ARBA" id="ARBA00029321"/>
    </source>
</evidence>
<keyword evidence="5 8" id="KW-0324">Glycolysis</keyword>
<comment type="pathway">
    <text evidence="1 8 9">Carbohydrate degradation; glycolysis; D-glyceraldehyde 3-phosphate and glycerone phosphate from D-glucose: step 2/4.</text>
</comment>
<evidence type="ECO:0000256" key="6">
    <source>
        <dbReference type="ARBA" id="ARBA00023235"/>
    </source>
</evidence>
<feature type="active site" description="Proton donor" evidence="8">
    <location>
        <position position="281"/>
    </location>
</feature>
<dbReference type="EMBL" id="CP013118">
    <property type="protein sequence ID" value="ALO14840.1"/>
    <property type="molecule type" value="Genomic_DNA"/>
</dbReference>
<dbReference type="PROSITE" id="PS51463">
    <property type="entry name" value="P_GLUCOSE_ISOMERASE_3"/>
    <property type="match status" value="1"/>
</dbReference>
<dbReference type="GO" id="GO:0005829">
    <property type="term" value="C:cytosol"/>
    <property type="evidence" value="ECO:0007669"/>
    <property type="project" value="TreeGrafter"/>
</dbReference>
<dbReference type="SUPFAM" id="SSF53697">
    <property type="entry name" value="SIS domain"/>
    <property type="match status" value="1"/>
</dbReference>
<dbReference type="Pfam" id="PF00342">
    <property type="entry name" value="PGI"/>
    <property type="match status" value="1"/>
</dbReference>
<comment type="similarity">
    <text evidence="2 8 9">Belongs to the GPI family.</text>
</comment>
<sequence>MQISLEKSLVKNLMVHSHYERYRSMGEDIMQSIRDKTCPGNDFLGWVDLPSSLKSEELERINEVAQNLRKISEVVVVVGIGGSYLGARAVIESQKSAFKSDGCEVLYAGHQLSPGYLTELSQYLEGKKWSIIVISKSGTTTEPAIAFRYLRNMLTSRFGETAMKERVVAITDSSKGALRKLADANGLQSFVIPDDVGGRFSVFTPVGLLPIAVAGFDIKQLIQGAKQMEEQVWSDKKNNIALDYAAIRNVLYQNGNTTEVLVNYHHKFHFIAEWWKQLFGESEGKDGKGIFPASVDLTTDLHSMGQYIQDGKRNLFETVVKFENTNAKVEQIGHDDENLDNLNYLEGKSMDFVNKNALEGTMLAHNSGGVPNLMLKIENDGIDNIGGLLYFFMITCAISGLMLQVNPFNQPGVEDYKRNMFALLQKPGFEEKYKELQILRKELNF</sequence>
<dbReference type="KEGG" id="blq:L21SP5_01185"/>
<dbReference type="CDD" id="cd05016">
    <property type="entry name" value="SIS_PGI_2"/>
    <property type="match status" value="1"/>
</dbReference>
<dbReference type="InterPro" id="IPR018189">
    <property type="entry name" value="Phosphoglucose_isomerase_CS"/>
</dbReference>
<evidence type="ECO:0000256" key="1">
    <source>
        <dbReference type="ARBA" id="ARBA00004926"/>
    </source>
</evidence>
<evidence type="ECO:0000256" key="2">
    <source>
        <dbReference type="ARBA" id="ARBA00006604"/>
    </source>
</evidence>
<dbReference type="GO" id="GO:0097367">
    <property type="term" value="F:carbohydrate derivative binding"/>
    <property type="evidence" value="ECO:0007669"/>
    <property type="project" value="InterPro"/>
</dbReference>
<proteinExistence type="inferred from homology"/>
<dbReference type="InterPro" id="IPR035482">
    <property type="entry name" value="SIS_PGI_2"/>
</dbReference>
<dbReference type="GO" id="GO:0004347">
    <property type="term" value="F:glucose-6-phosphate isomerase activity"/>
    <property type="evidence" value="ECO:0007669"/>
    <property type="project" value="UniProtKB-UniRule"/>
</dbReference>
<dbReference type="PROSITE" id="PS00174">
    <property type="entry name" value="P_GLUCOSE_ISOMERASE_2"/>
    <property type="match status" value="1"/>
</dbReference>
<dbReference type="InterPro" id="IPR035476">
    <property type="entry name" value="SIS_PGI_1"/>
</dbReference>
<keyword evidence="3 8" id="KW-0312">Gluconeogenesis</keyword>
<keyword evidence="11" id="KW-1185">Reference proteome</keyword>
<dbReference type="GO" id="GO:0006096">
    <property type="term" value="P:glycolytic process"/>
    <property type="evidence" value="ECO:0007669"/>
    <property type="project" value="UniProtKB-UniRule"/>
</dbReference>
<dbReference type="PANTHER" id="PTHR11469:SF1">
    <property type="entry name" value="GLUCOSE-6-PHOSPHATE ISOMERASE"/>
    <property type="match status" value="1"/>
</dbReference>
<comment type="catalytic activity">
    <reaction evidence="7 8 9">
        <text>alpha-D-glucose 6-phosphate = beta-D-fructose 6-phosphate</text>
        <dbReference type="Rhea" id="RHEA:11816"/>
        <dbReference type="ChEBI" id="CHEBI:57634"/>
        <dbReference type="ChEBI" id="CHEBI:58225"/>
        <dbReference type="EC" id="5.3.1.9"/>
    </reaction>
</comment>
<gene>
    <name evidence="8 10" type="primary">pgi</name>
    <name evidence="10" type="ORF">L21SP5_01185</name>
</gene>
<dbReference type="Proteomes" id="UP000064893">
    <property type="component" value="Chromosome"/>
</dbReference>
<dbReference type="PROSITE" id="PS00765">
    <property type="entry name" value="P_GLUCOSE_ISOMERASE_1"/>
    <property type="match status" value="1"/>
</dbReference>
<dbReference type="AlphaFoldDB" id="A0A0S2HXV5"/>
<evidence type="ECO:0000256" key="5">
    <source>
        <dbReference type="ARBA" id="ARBA00023152"/>
    </source>
</evidence>
<protein>
    <recommendedName>
        <fullName evidence="8">Glucose-6-phosphate isomerase</fullName>
        <shortName evidence="8">GPI</shortName>
        <ecNumber evidence="8">5.3.1.9</ecNumber>
    </recommendedName>
    <alternativeName>
        <fullName evidence="8">Phosphoglucose isomerase</fullName>
        <shortName evidence="8">PGI</shortName>
    </alternativeName>
    <alternativeName>
        <fullName evidence="8">Phosphohexose isomerase</fullName>
        <shortName evidence="8">PHI</shortName>
    </alternativeName>
</protein>
<comment type="caution">
    <text evidence="8">Lacks conserved residue(s) required for the propagation of feature annotation.</text>
</comment>
<dbReference type="HAMAP" id="MF_00473">
    <property type="entry name" value="G6P_isomerase"/>
    <property type="match status" value="1"/>
</dbReference>
<dbReference type="InterPro" id="IPR001672">
    <property type="entry name" value="G6P_Isomerase"/>
</dbReference>
<comment type="pathway">
    <text evidence="8">Carbohydrate biosynthesis; gluconeogenesis.</text>
</comment>
<evidence type="ECO:0000256" key="9">
    <source>
        <dbReference type="RuleBase" id="RU000612"/>
    </source>
</evidence>
<dbReference type="Gene3D" id="3.40.50.10490">
    <property type="entry name" value="Glucose-6-phosphate isomerase like protein, domain 1"/>
    <property type="match status" value="2"/>
</dbReference>
<dbReference type="OrthoDB" id="140919at2"/>
<evidence type="ECO:0000313" key="10">
    <source>
        <dbReference type="EMBL" id="ALO14840.1"/>
    </source>
</evidence>
<dbReference type="InterPro" id="IPR046348">
    <property type="entry name" value="SIS_dom_sf"/>
</dbReference>
<dbReference type="NCBIfam" id="NF010697">
    <property type="entry name" value="PRK14097.1"/>
    <property type="match status" value="1"/>
</dbReference>
<comment type="subcellular location">
    <subcellularLocation>
        <location evidence="8">Cytoplasm</location>
    </subcellularLocation>
</comment>
<name>A0A0S2HXV5_9BACT</name>
<keyword evidence="4 8" id="KW-0963">Cytoplasm</keyword>
<evidence type="ECO:0000256" key="3">
    <source>
        <dbReference type="ARBA" id="ARBA00022432"/>
    </source>
</evidence>
<accession>A0A0S2HXV5</accession>
<comment type="function">
    <text evidence="8">Catalyzes the reversible isomerization of glucose-6-phosphate to fructose-6-phosphate.</text>
</comment>
<dbReference type="PATRIC" id="fig|1307839.3.peg.1271"/>
<evidence type="ECO:0000313" key="11">
    <source>
        <dbReference type="Proteomes" id="UP000064893"/>
    </source>
</evidence>
<organism evidence="10 11">
    <name type="scientific">Salinivirga cyanobacteriivorans</name>
    <dbReference type="NCBI Taxonomy" id="1307839"/>
    <lineage>
        <taxon>Bacteria</taxon>
        <taxon>Pseudomonadati</taxon>
        <taxon>Bacteroidota</taxon>
        <taxon>Bacteroidia</taxon>
        <taxon>Bacteroidales</taxon>
        <taxon>Salinivirgaceae</taxon>
        <taxon>Salinivirga</taxon>
    </lineage>
</organism>
<dbReference type="UniPathway" id="UPA00138"/>
<dbReference type="UniPathway" id="UPA00109">
    <property type="reaction ID" value="UER00181"/>
</dbReference>
<dbReference type="FunFam" id="3.40.50.10490:FF:000015">
    <property type="entry name" value="Glucose-6-phosphate isomerase"/>
    <property type="match status" value="1"/>
</dbReference>
<dbReference type="STRING" id="1307839.L21SP5_01185"/>
<dbReference type="CDD" id="cd05015">
    <property type="entry name" value="SIS_PGI_1"/>
    <property type="match status" value="1"/>
</dbReference>
<dbReference type="FunFam" id="3.40.50.10490:FF:000016">
    <property type="entry name" value="Glucose-6-phosphate isomerase"/>
    <property type="match status" value="1"/>
</dbReference>
<dbReference type="RefSeq" id="WP_057952354.1">
    <property type="nucleotide sequence ID" value="NZ_CP013118.1"/>
</dbReference>
<reference evidence="10 11" key="1">
    <citation type="submission" date="2015-11" db="EMBL/GenBank/DDBJ databases">
        <title>Description and complete genome sequence of a novel strain predominating in hypersaline microbial mats and representing a new family of the Bacteriodetes phylum.</title>
        <authorList>
            <person name="Spring S."/>
            <person name="Bunk B."/>
            <person name="Sproer C."/>
            <person name="Klenk H.-P."/>
        </authorList>
    </citation>
    <scope>NUCLEOTIDE SEQUENCE [LARGE SCALE GENOMIC DNA]</scope>
    <source>
        <strain evidence="10 11">L21-Spi-D4</strain>
    </source>
</reference>
<dbReference type="GO" id="GO:0048029">
    <property type="term" value="F:monosaccharide binding"/>
    <property type="evidence" value="ECO:0007669"/>
    <property type="project" value="TreeGrafter"/>
</dbReference>
<dbReference type="PANTHER" id="PTHR11469">
    <property type="entry name" value="GLUCOSE-6-PHOSPHATE ISOMERASE"/>
    <property type="match status" value="1"/>
</dbReference>
<keyword evidence="6 8" id="KW-0413">Isomerase</keyword>
<feature type="active site" evidence="8">
    <location>
        <position position="417"/>
    </location>
</feature>
<evidence type="ECO:0000256" key="4">
    <source>
        <dbReference type="ARBA" id="ARBA00022490"/>
    </source>
</evidence>
<dbReference type="GO" id="GO:0006094">
    <property type="term" value="P:gluconeogenesis"/>
    <property type="evidence" value="ECO:0007669"/>
    <property type="project" value="UniProtKB-UniRule"/>
</dbReference>
<dbReference type="GO" id="GO:0051156">
    <property type="term" value="P:glucose 6-phosphate metabolic process"/>
    <property type="evidence" value="ECO:0007669"/>
    <property type="project" value="TreeGrafter"/>
</dbReference>
<evidence type="ECO:0000256" key="8">
    <source>
        <dbReference type="HAMAP-Rule" id="MF_00473"/>
    </source>
</evidence>
<dbReference type="EC" id="5.3.1.9" evidence="8"/>
<dbReference type="PRINTS" id="PR00662">
    <property type="entry name" value="G6PISOMERASE"/>
</dbReference>